<evidence type="ECO:0000313" key="2">
    <source>
        <dbReference type="Proteomes" id="UP001175000"/>
    </source>
</evidence>
<proteinExistence type="predicted"/>
<name>A0AA39WJN6_9PEZI</name>
<protein>
    <submittedName>
        <fullName evidence="1">Uncharacterized protein</fullName>
    </submittedName>
</protein>
<dbReference type="Proteomes" id="UP001175000">
    <property type="component" value="Unassembled WGS sequence"/>
</dbReference>
<keyword evidence="2" id="KW-1185">Reference proteome</keyword>
<comment type="caution">
    <text evidence="1">The sequence shown here is derived from an EMBL/GenBank/DDBJ whole genome shotgun (WGS) entry which is preliminary data.</text>
</comment>
<dbReference type="AlphaFoldDB" id="A0AA39WJN6"/>
<gene>
    <name evidence="1" type="ORF">B0T14DRAFT_523487</name>
</gene>
<dbReference type="EMBL" id="JAULSU010000005">
    <property type="protein sequence ID" value="KAK0616606.1"/>
    <property type="molecule type" value="Genomic_DNA"/>
</dbReference>
<sequence length="126" mass="14420">MARNAIMFLDPDPPYPFNMIQGLDPGAMALDAVRSTSIILSRFREGWSLSGFRDMAVRRSRQKPHEALLLEYRSDISNRNESVSQRKSGRSCARCIRKCPHTSHSWGLSVAIEFWPGRRGERLLED</sequence>
<reference evidence="1" key="1">
    <citation type="submission" date="2023-06" db="EMBL/GenBank/DDBJ databases">
        <title>Genome-scale phylogeny and comparative genomics of the fungal order Sordariales.</title>
        <authorList>
            <consortium name="Lawrence Berkeley National Laboratory"/>
            <person name="Hensen N."/>
            <person name="Bonometti L."/>
            <person name="Westerberg I."/>
            <person name="Brannstrom I.O."/>
            <person name="Guillou S."/>
            <person name="Cros-Aarteil S."/>
            <person name="Calhoun S."/>
            <person name="Haridas S."/>
            <person name="Kuo A."/>
            <person name="Mondo S."/>
            <person name="Pangilinan J."/>
            <person name="Riley R."/>
            <person name="Labutti K."/>
            <person name="Andreopoulos B."/>
            <person name="Lipzen A."/>
            <person name="Chen C."/>
            <person name="Yanf M."/>
            <person name="Daum C."/>
            <person name="Ng V."/>
            <person name="Clum A."/>
            <person name="Steindorff A."/>
            <person name="Ohm R."/>
            <person name="Martin F."/>
            <person name="Silar P."/>
            <person name="Natvig D."/>
            <person name="Lalanne C."/>
            <person name="Gautier V."/>
            <person name="Ament-Velasquez S.L."/>
            <person name="Kruys A."/>
            <person name="Hutchinson M.I."/>
            <person name="Powell A.J."/>
            <person name="Barry K."/>
            <person name="Miller A.N."/>
            <person name="Grigoriev I.V."/>
            <person name="Debuchy R."/>
            <person name="Gladieux P."/>
            <person name="Thoren M.H."/>
            <person name="Johannesson H."/>
        </authorList>
    </citation>
    <scope>NUCLEOTIDE SEQUENCE</scope>
    <source>
        <strain evidence="1">CBS 606.72</strain>
    </source>
</reference>
<organism evidence="1 2">
    <name type="scientific">Immersiella caudata</name>
    <dbReference type="NCBI Taxonomy" id="314043"/>
    <lineage>
        <taxon>Eukaryota</taxon>
        <taxon>Fungi</taxon>
        <taxon>Dikarya</taxon>
        <taxon>Ascomycota</taxon>
        <taxon>Pezizomycotina</taxon>
        <taxon>Sordariomycetes</taxon>
        <taxon>Sordariomycetidae</taxon>
        <taxon>Sordariales</taxon>
        <taxon>Lasiosphaeriaceae</taxon>
        <taxon>Immersiella</taxon>
    </lineage>
</organism>
<evidence type="ECO:0000313" key="1">
    <source>
        <dbReference type="EMBL" id="KAK0616606.1"/>
    </source>
</evidence>
<accession>A0AA39WJN6</accession>